<dbReference type="InterPro" id="IPR050565">
    <property type="entry name" value="LYPA1-2/EST-like"/>
</dbReference>
<dbReference type="PANTHER" id="PTHR10655">
    <property type="entry name" value="LYSOPHOSPHOLIPASE-RELATED"/>
    <property type="match status" value="1"/>
</dbReference>
<evidence type="ECO:0000256" key="1">
    <source>
        <dbReference type="ARBA" id="ARBA00006499"/>
    </source>
</evidence>
<dbReference type="InterPro" id="IPR000073">
    <property type="entry name" value="AB_hydrolase_1"/>
</dbReference>
<sequence>MAMSQTETELLERIEIGPEDAAAGARASVIWLHGLGADGHDFEPIPPMLGLPKVRFVLPHAQVRPVTINGGYVMRAWYDILKLDFTGVRESEDDIRRSQAQIEALIQAERARGIPSEKIALVGFSQGGAMALHVGLRHPERLAGVAVLSAYLLMGESVASDRSEANAQTSMLFCHGRNDPVVPVWLGKAAHDQVAALDPARPIAWHDYAMEHAVCPEELGVIARWLHGVLG</sequence>
<dbReference type="PRINTS" id="PR00111">
    <property type="entry name" value="ABHYDROLASE"/>
</dbReference>
<protein>
    <submittedName>
        <fullName evidence="4">Carboxylesterase</fullName>
    </submittedName>
</protein>
<dbReference type="GO" id="GO:0016787">
    <property type="term" value="F:hydrolase activity"/>
    <property type="evidence" value="ECO:0007669"/>
    <property type="project" value="UniProtKB-KW"/>
</dbReference>
<keyword evidence="2" id="KW-0378">Hydrolase</keyword>
<dbReference type="Proteomes" id="UP000005801">
    <property type="component" value="Unassembled WGS sequence"/>
</dbReference>
<evidence type="ECO:0000256" key="2">
    <source>
        <dbReference type="ARBA" id="ARBA00022801"/>
    </source>
</evidence>
<proteinExistence type="inferred from homology"/>
<evidence type="ECO:0000313" key="5">
    <source>
        <dbReference type="Proteomes" id="UP000005801"/>
    </source>
</evidence>
<evidence type="ECO:0000313" key="4">
    <source>
        <dbReference type="EMBL" id="EDM75854.1"/>
    </source>
</evidence>
<comment type="similarity">
    <text evidence="1">Belongs to the AB hydrolase superfamily. AB hydrolase 2 family.</text>
</comment>
<comment type="caution">
    <text evidence="4">The sequence shown here is derived from an EMBL/GenBank/DDBJ whole genome shotgun (WGS) entry which is preliminary data.</text>
</comment>
<dbReference type="AlphaFoldDB" id="A6GE63"/>
<gene>
    <name evidence="4" type="ORF">PPSIR1_33596</name>
</gene>
<keyword evidence="5" id="KW-1185">Reference proteome</keyword>
<dbReference type="PANTHER" id="PTHR10655:SF17">
    <property type="entry name" value="LYSOPHOSPHOLIPASE-LIKE PROTEIN 1"/>
    <property type="match status" value="1"/>
</dbReference>
<organism evidence="4 5">
    <name type="scientific">Plesiocystis pacifica SIR-1</name>
    <dbReference type="NCBI Taxonomy" id="391625"/>
    <lineage>
        <taxon>Bacteria</taxon>
        <taxon>Pseudomonadati</taxon>
        <taxon>Myxococcota</taxon>
        <taxon>Polyangia</taxon>
        <taxon>Nannocystales</taxon>
        <taxon>Nannocystaceae</taxon>
        <taxon>Plesiocystis</taxon>
    </lineage>
</organism>
<feature type="domain" description="Phospholipase/carboxylesterase/thioesterase" evidence="3">
    <location>
        <begin position="25"/>
        <end position="226"/>
    </location>
</feature>
<dbReference type="Pfam" id="PF02230">
    <property type="entry name" value="Abhydrolase_2"/>
    <property type="match status" value="1"/>
</dbReference>
<evidence type="ECO:0000259" key="3">
    <source>
        <dbReference type="Pfam" id="PF02230"/>
    </source>
</evidence>
<dbReference type="InterPro" id="IPR003140">
    <property type="entry name" value="PLipase/COase/thioEstase"/>
</dbReference>
<dbReference type="SUPFAM" id="SSF53474">
    <property type="entry name" value="alpha/beta-Hydrolases"/>
    <property type="match status" value="1"/>
</dbReference>
<dbReference type="EMBL" id="ABCS01000079">
    <property type="protein sequence ID" value="EDM75854.1"/>
    <property type="molecule type" value="Genomic_DNA"/>
</dbReference>
<dbReference type="Gene3D" id="3.40.50.1820">
    <property type="entry name" value="alpha/beta hydrolase"/>
    <property type="match status" value="1"/>
</dbReference>
<dbReference type="InterPro" id="IPR029058">
    <property type="entry name" value="AB_hydrolase_fold"/>
</dbReference>
<accession>A6GE63</accession>
<dbReference type="eggNOG" id="COG0400">
    <property type="taxonomic scope" value="Bacteria"/>
</dbReference>
<name>A6GE63_9BACT</name>
<reference evidence="4 5" key="1">
    <citation type="submission" date="2007-06" db="EMBL/GenBank/DDBJ databases">
        <authorList>
            <person name="Shimkets L."/>
            <person name="Ferriera S."/>
            <person name="Johnson J."/>
            <person name="Kravitz S."/>
            <person name="Beeson K."/>
            <person name="Sutton G."/>
            <person name="Rogers Y.-H."/>
            <person name="Friedman R."/>
            <person name="Frazier M."/>
            <person name="Venter J.C."/>
        </authorList>
    </citation>
    <scope>NUCLEOTIDE SEQUENCE [LARGE SCALE GENOMIC DNA]</scope>
    <source>
        <strain evidence="4 5">SIR-1</strain>
    </source>
</reference>
<dbReference type="STRING" id="391625.PPSIR1_33596"/>